<organism evidence="1 2">
    <name type="scientific">Ilyodon furcidens</name>
    <name type="common">goldbreast splitfin</name>
    <dbReference type="NCBI Taxonomy" id="33524"/>
    <lineage>
        <taxon>Eukaryota</taxon>
        <taxon>Metazoa</taxon>
        <taxon>Chordata</taxon>
        <taxon>Craniata</taxon>
        <taxon>Vertebrata</taxon>
        <taxon>Euteleostomi</taxon>
        <taxon>Actinopterygii</taxon>
        <taxon>Neopterygii</taxon>
        <taxon>Teleostei</taxon>
        <taxon>Neoteleostei</taxon>
        <taxon>Acanthomorphata</taxon>
        <taxon>Ovalentaria</taxon>
        <taxon>Atherinomorphae</taxon>
        <taxon>Cyprinodontiformes</taxon>
        <taxon>Goodeidae</taxon>
        <taxon>Ilyodon</taxon>
    </lineage>
</organism>
<reference evidence="1 2" key="1">
    <citation type="submission" date="2021-06" db="EMBL/GenBank/DDBJ databases">
        <authorList>
            <person name="Palmer J.M."/>
        </authorList>
    </citation>
    <scope>NUCLEOTIDE SEQUENCE [LARGE SCALE GENOMIC DNA]</scope>
    <source>
        <strain evidence="2">if_2019</strain>
        <tissue evidence="1">Muscle</tissue>
    </source>
</reference>
<dbReference type="Proteomes" id="UP001482620">
    <property type="component" value="Unassembled WGS sequence"/>
</dbReference>
<proteinExistence type="predicted"/>
<evidence type="ECO:0008006" key="3">
    <source>
        <dbReference type="Google" id="ProtNLM"/>
    </source>
</evidence>
<dbReference type="Gene3D" id="1.10.238.10">
    <property type="entry name" value="EF-hand"/>
    <property type="match status" value="1"/>
</dbReference>
<keyword evidence="2" id="KW-1185">Reference proteome</keyword>
<sequence length="100" mass="11408">IDEDRSMTVNWDEFLHHVILNPVDNTGERVSSWKHSLVFDAHRVPGRCVWFWGLEDVCSIGRSGRSSVPHCNVIDRPTEDPAPVQTSVLITFVALKIFQH</sequence>
<gene>
    <name evidence="1" type="ORF">ILYODFUR_038628</name>
</gene>
<feature type="non-terminal residue" evidence="1">
    <location>
        <position position="1"/>
    </location>
</feature>
<comment type="caution">
    <text evidence="1">The sequence shown here is derived from an EMBL/GenBank/DDBJ whole genome shotgun (WGS) entry which is preliminary data.</text>
</comment>
<evidence type="ECO:0000313" key="2">
    <source>
        <dbReference type="Proteomes" id="UP001482620"/>
    </source>
</evidence>
<name>A0ABV0UML6_9TELE</name>
<dbReference type="EMBL" id="JAHRIQ010079357">
    <property type="protein sequence ID" value="MEQ2246454.1"/>
    <property type="molecule type" value="Genomic_DNA"/>
</dbReference>
<protein>
    <recommendedName>
        <fullName evidence="3">EF-hand domain-containing protein</fullName>
    </recommendedName>
</protein>
<accession>A0ABV0UML6</accession>
<evidence type="ECO:0000313" key="1">
    <source>
        <dbReference type="EMBL" id="MEQ2246454.1"/>
    </source>
</evidence>